<comment type="caution">
    <text evidence="6">The sequence shown here is derived from an EMBL/GenBank/DDBJ whole genome shotgun (WGS) entry which is preliminary data.</text>
</comment>
<feature type="region of interest" description="Disordered" evidence="4">
    <location>
        <begin position="191"/>
        <end position="221"/>
    </location>
</feature>
<sequence>MTSHGGATTHASESTPEEGTSVGFKVYGSHFKVDARYEFLNPLGKGSYGIVCAAKDRESGQRIAIKKVCPMAKRSVDAKHTLREILLLQLLGKHPNIISMHNLSTNLKDDELYIIMDLMDTDMHRVIQSSQTLSESHVKYFLHQLLRGVKYLHDNGVLHRDLKPGNLLLTKTCQLKIADFGLARKMIRPTPTSSGSGLSAANERPRSAPATASTSTSSRTIVEPRLTALPAPMTEHVVTRWYRAPELMLQPDGFYDQSIDMWSVGCIFAEILGRKALFPGKNFLHQLTLIFEVIGTPPPEMALKIKSSQAQRFLKSLGKKPKVPFRTLFPNASEDALDLLEKLLEFDPAKRISAHEALQHPFMHAIEKKYKGVDPHPSARVDFGFDTKKLNKNDLRALLIKEVETFRRSVAHTAALDAALDDEVQPVAPSSARSIAKPSETERSSRPASAALMMSTQSRVMCGSAGASMIHSTLRASAQVDTQRTLTTATASASVTIGSNRPRIRLVTKPPVPKQQLNALNTSGLGESHGQGHVHVVATPDSKHFLMTPDPTALHAAKTDTICVMTDEKAMTAADSVNNGPETASDSNVETHRMIEPARTAFTAFEQCSKSLMSGLASTTPLVATAAKTQTAPVDSQAKPLQPELSNSPATSSSSSSSSSGAEHTRMRPSDRVNGSITARAAPVAHEHETSAQVGLPRRRVASAGPVRSKPTHTPMRAVNGPAVTTSSHHELQQAPTAFVGSTRSLIRAQRSNLGQSLTESADQVVASMTAKREMSLPHRDRDEGDSVPSTLKPQRSMTQLNQQDTVRKIPRKLTVPKSPKFSVMSWQKKKELGVIRTGTADPMRR</sequence>
<dbReference type="GO" id="GO:0004672">
    <property type="term" value="F:protein kinase activity"/>
    <property type="evidence" value="ECO:0007669"/>
    <property type="project" value="InterPro"/>
</dbReference>
<dbReference type="SMART" id="SM00220">
    <property type="entry name" value="S_TKc"/>
    <property type="match status" value="1"/>
</dbReference>
<feature type="region of interest" description="Disordered" evidence="4">
    <location>
        <begin position="427"/>
        <end position="448"/>
    </location>
</feature>
<dbReference type="CDD" id="cd07834">
    <property type="entry name" value="STKc_MAPK"/>
    <property type="match status" value="1"/>
</dbReference>
<name>A0A8K1C7Z2_PYTOL</name>
<keyword evidence="2 3" id="KW-0067">ATP-binding</keyword>
<dbReference type="PANTHER" id="PTHR24055">
    <property type="entry name" value="MITOGEN-ACTIVATED PROTEIN KINASE"/>
    <property type="match status" value="1"/>
</dbReference>
<dbReference type="PROSITE" id="PS00108">
    <property type="entry name" value="PROTEIN_KINASE_ST"/>
    <property type="match status" value="1"/>
</dbReference>
<dbReference type="InterPro" id="IPR008271">
    <property type="entry name" value="Ser/Thr_kinase_AS"/>
</dbReference>
<feature type="compositionally biased region" description="Polar residues" evidence="4">
    <location>
        <begin position="1"/>
        <end position="18"/>
    </location>
</feature>
<evidence type="ECO:0000256" key="4">
    <source>
        <dbReference type="SAM" id="MobiDB-lite"/>
    </source>
</evidence>
<dbReference type="Pfam" id="PF00069">
    <property type="entry name" value="Pkinase"/>
    <property type="match status" value="1"/>
</dbReference>
<dbReference type="InterPro" id="IPR000719">
    <property type="entry name" value="Prot_kinase_dom"/>
</dbReference>
<reference evidence="6" key="1">
    <citation type="submission" date="2019-03" db="EMBL/GenBank/DDBJ databases">
        <title>Long read genome sequence of the mycoparasitic Pythium oligandrum ATCC 38472 isolated from sugarbeet rhizosphere.</title>
        <authorList>
            <person name="Gaulin E."/>
        </authorList>
    </citation>
    <scope>NUCLEOTIDE SEQUENCE</scope>
    <source>
        <strain evidence="6">ATCC 38472_TT</strain>
    </source>
</reference>
<dbReference type="AlphaFoldDB" id="A0A8K1C7Z2"/>
<keyword evidence="1 3" id="KW-0547">Nucleotide-binding</keyword>
<dbReference type="Gene3D" id="3.30.200.20">
    <property type="entry name" value="Phosphorylase Kinase, domain 1"/>
    <property type="match status" value="1"/>
</dbReference>
<keyword evidence="7" id="KW-1185">Reference proteome</keyword>
<feature type="compositionally biased region" description="Low complexity" evidence="4">
    <location>
        <begin position="207"/>
        <end position="220"/>
    </location>
</feature>
<evidence type="ECO:0000313" key="7">
    <source>
        <dbReference type="Proteomes" id="UP000794436"/>
    </source>
</evidence>
<feature type="binding site" evidence="3">
    <location>
        <position position="67"/>
    </location>
    <ligand>
        <name>ATP</name>
        <dbReference type="ChEBI" id="CHEBI:30616"/>
    </ligand>
</feature>
<feature type="compositionally biased region" description="Basic and acidic residues" evidence="4">
    <location>
        <begin position="775"/>
        <end position="785"/>
    </location>
</feature>
<dbReference type="SUPFAM" id="SSF56112">
    <property type="entry name" value="Protein kinase-like (PK-like)"/>
    <property type="match status" value="1"/>
</dbReference>
<feature type="region of interest" description="Disordered" evidence="4">
    <location>
        <begin position="775"/>
        <end position="803"/>
    </location>
</feature>
<evidence type="ECO:0000256" key="2">
    <source>
        <dbReference type="ARBA" id="ARBA00022840"/>
    </source>
</evidence>
<dbReference type="Proteomes" id="UP000794436">
    <property type="component" value="Unassembled WGS sequence"/>
</dbReference>
<gene>
    <name evidence="6" type="ORF">Poli38472_011929</name>
</gene>
<feature type="domain" description="Protein kinase" evidence="5">
    <location>
        <begin position="37"/>
        <end position="363"/>
    </location>
</feature>
<evidence type="ECO:0000259" key="5">
    <source>
        <dbReference type="PROSITE" id="PS50011"/>
    </source>
</evidence>
<accession>A0A8K1C7Z2</accession>
<dbReference type="PROSITE" id="PS50011">
    <property type="entry name" value="PROTEIN_KINASE_DOM"/>
    <property type="match status" value="1"/>
</dbReference>
<feature type="compositionally biased region" description="Polar residues" evidence="4">
    <location>
        <begin position="788"/>
        <end position="803"/>
    </location>
</feature>
<dbReference type="Gene3D" id="1.10.510.10">
    <property type="entry name" value="Transferase(Phosphotransferase) domain 1"/>
    <property type="match status" value="1"/>
</dbReference>
<organism evidence="6 7">
    <name type="scientific">Pythium oligandrum</name>
    <name type="common">Mycoparasitic fungus</name>
    <dbReference type="NCBI Taxonomy" id="41045"/>
    <lineage>
        <taxon>Eukaryota</taxon>
        <taxon>Sar</taxon>
        <taxon>Stramenopiles</taxon>
        <taxon>Oomycota</taxon>
        <taxon>Peronosporomycetes</taxon>
        <taxon>Pythiales</taxon>
        <taxon>Pythiaceae</taxon>
        <taxon>Pythium</taxon>
    </lineage>
</organism>
<dbReference type="InterPro" id="IPR011009">
    <property type="entry name" value="Kinase-like_dom_sf"/>
</dbReference>
<proteinExistence type="predicted"/>
<feature type="region of interest" description="Disordered" evidence="4">
    <location>
        <begin position="631"/>
        <end position="731"/>
    </location>
</feature>
<evidence type="ECO:0000256" key="1">
    <source>
        <dbReference type="ARBA" id="ARBA00022741"/>
    </source>
</evidence>
<dbReference type="InterPro" id="IPR017441">
    <property type="entry name" value="Protein_kinase_ATP_BS"/>
</dbReference>
<feature type="region of interest" description="Disordered" evidence="4">
    <location>
        <begin position="1"/>
        <end position="20"/>
    </location>
</feature>
<dbReference type="OrthoDB" id="192887at2759"/>
<dbReference type="GO" id="GO:0005524">
    <property type="term" value="F:ATP binding"/>
    <property type="evidence" value="ECO:0007669"/>
    <property type="project" value="UniProtKB-UniRule"/>
</dbReference>
<evidence type="ECO:0000256" key="3">
    <source>
        <dbReference type="PROSITE-ProRule" id="PRU10141"/>
    </source>
</evidence>
<dbReference type="EMBL" id="SPLM01000112">
    <property type="protein sequence ID" value="TMW58341.1"/>
    <property type="molecule type" value="Genomic_DNA"/>
</dbReference>
<protein>
    <recommendedName>
        <fullName evidence="5">Protein kinase domain-containing protein</fullName>
    </recommendedName>
</protein>
<dbReference type="InterPro" id="IPR050117">
    <property type="entry name" value="MAPK"/>
</dbReference>
<evidence type="ECO:0000313" key="6">
    <source>
        <dbReference type="EMBL" id="TMW58341.1"/>
    </source>
</evidence>
<dbReference type="PROSITE" id="PS00107">
    <property type="entry name" value="PROTEIN_KINASE_ATP"/>
    <property type="match status" value="1"/>
</dbReference>